<dbReference type="SUPFAM" id="SSF52540">
    <property type="entry name" value="P-loop containing nucleoside triphosphate hydrolases"/>
    <property type="match status" value="1"/>
</dbReference>
<keyword evidence="5" id="KW-0472">Membrane</keyword>
<dbReference type="GO" id="GO:0016887">
    <property type="term" value="F:ATP hydrolysis activity"/>
    <property type="evidence" value="ECO:0007669"/>
    <property type="project" value="InterPro"/>
</dbReference>
<dbReference type="InterPro" id="IPR050093">
    <property type="entry name" value="ABC_SmlMolc_Importer"/>
</dbReference>
<dbReference type="InterPro" id="IPR003439">
    <property type="entry name" value="ABC_transporter-like_ATP-bd"/>
</dbReference>
<dbReference type="InterPro" id="IPR008995">
    <property type="entry name" value="Mo/tungstate-bd_C_term_dom"/>
</dbReference>
<keyword evidence="3" id="KW-0997">Cell inner membrane</keyword>
<keyword evidence="2" id="KW-1003">Cell membrane</keyword>
<reference evidence="8" key="1">
    <citation type="journal article" date="2014" name="Front. Microbiol.">
        <title>High frequency of phylogenetically diverse reductive dehalogenase-homologous genes in deep subseafloor sedimentary metagenomes.</title>
        <authorList>
            <person name="Kawai M."/>
            <person name="Futagami T."/>
            <person name="Toyoda A."/>
            <person name="Takaki Y."/>
            <person name="Nishi S."/>
            <person name="Hori S."/>
            <person name="Arai W."/>
            <person name="Tsubouchi T."/>
            <person name="Morono Y."/>
            <person name="Uchiyama I."/>
            <person name="Ito T."/>
            <person name="Fujiyama A."/>
            <person name="Inagaki F."/>
            <person name="Takami H."/>
        </authorList>
    </citation>
    <scope>NUCLEOTIDE SEQUENCE</scope>
    <source>
        <strain evidence="8">Expedition CK06-06</strain>
    </source>
</reference>
<dbReference type="Pfam" id="PF00005">
    <property type="entry name" value="ABC_tran"/>
    <property type="match status" value="1"/>
</dbReference>
<protein>
    <recommendedName>
        <fullName evidence="9">Transport-associated OB type 2 domain-containing protein</fullName>
    </recommendedName>
</protein>
<dbReference type="InterPro" id="IPR013611">
    <property type="entry name" value="Transp-assoc_OB_typ2"/>
</dbReference>
<dbReference type="GO" id="GO:0005524">
    <property type="term" value="F:ATP binding"/>
    <property type="evidence" value="ECO:0007669"/>
    <property type="project" value="InterPro"/>
</dbReference>
<evidence type="ECO:0000256" key="4">
    <source>
        <dbReference type="ARBA" id="ARBA00022967"/>
    </source>
</evidence>
<evidence type="ECO:0008006" key="9">
    <source>
        <dbReference type="Google" id="ProtNLM"/>
    </source>
</evidence>
<dbReference type="Gene3D" id="2.40.50.100">
    <property type="match status" value="1"/>
</dbReference>
<feature type="non-terminal residue" evidence="8">
    <location>
        <position position="228"/>
    </location>
</feature>
<evidence type="ECO:0000256" key="5">
    <source>
        <dbReference type="ARBA" id="ARBA00023136"/>
    </source>
</evidence>
<feature type="domain" description="Transport-associated OB type 2" evidence="7">
    <location>
        <begin position="157"/>
        <end position="226"/>
    </location>
</feature>
<gene>
    <name evidence="8" type="ORF">S06H3_56631</name>
</gene>
<feature type="non-terminal residue" evidence="8">
    <location>
        <position position="1"/>
    </location>
</feature>
<accession>X1QGS7</accession>
<dbReference type="PANTHER" id="PTHR42781:SF1">
    <property type="entry name" value="THIAMINE IMPORT ATP-BINDING PROTEIN THIQ"/>
    <property type="match status" value="1"/>
</dbReference>
<dbReference type="Gene3D" id="3.40.50.300">
    <property type="entry name" value="P-loop containing nucleotide triphosphate hydrolases"/>
    <property type="match status" value="1"/>
</dbReference>
<keyword evidence="4" id="KW-1278">Translocase</keyword>
<dbReference type="Pfam" id="PF08402">
    <property type="entry name" value="TOBE_2"/>
    <property type="match status" value="1"/>
</dbReference>
<proteinExistence type="predicted"/>
<feature type="domain" description="ABC transporter" evidence="6">
    <location>
        <begin position="8"/>
        <end position="41"/>
    </location>
</feature>
<evidence type="ECO:0000256" key="2">
    <source>
        <dbReference type="ARBA" id="ARBA00022475"/>
    </source>
</evidence>
<evidence type="ECO:0000256" key="1">
    <source>
        <dbReference type="ARBA" id="ARBA00022448"/>
    </source>
</evidence>
<name>X1QGS7_9ZZZZ</name>
<evidence type="ECO:0000259" key="6">
    <source>
        <dbReference type="Pfam" id="PF00005"/>
    </source>
</evidence>
<evidence type="ECO:0000313" key="8">
    <source>
        <dbReference type="EMBL" id="GAI54006.1"/>
    </source>
</evidence>
<dbReference type="InterPro" id="IPR027417">
    <property type="entry name" value="P-loop_NTPase"/>
</dbReference>
<dbReference type="GO" id="GO:0043190">
    <property type="term" value="C:ATP-binding cassette (ABC) transporter complex"/>
    <property type="evidence" value="ECO:0007669"/>
    <property type="project" value="InterPro"/>
</dbReference>
<sequence length="228" mass="25533">VRLFERTDAFPSELSGGMKQRIALARALSSGSKLLLLDEPLGALDAKIRTDLRYEIRKLVKDLQLTAIHVTHDQAEAMAISDRIAVMRKGKIMQVGTPQELYLNPQHIFVANFVGESNFLEGYVADRVGHKLTVELRGGIYVKSLNKDHKKGEKVVVAIRPEVLSIMKGEKSGVNSIVGNIEGFRFEGNNVRYEIRLQNEDMIMVVRPALMAEWLSVGEKITVAFPFE</sequence>
<dbReference type="GO" id="GO:0022857">
    <property type="term" value="F:transmembrane transporter activity"/>
    <property type="evidence" value="ECO:0007669"/>
    <property type="project" value="InterPro"/>
</dbReference>
<organism evidence="8">
    <name type="scientific">marine sediment metagenome</name>
    <dbReference type="NCBI Taxonomy" id="412755"/>
    <lineage>
        <taxon>unclassified sequences</taxon>
        <taxon>metagenomes</taxon>
        <taxon>ecological metagenomes</taxon>
    </lineage>
</organism>
<dbReference type="SUPFAM" id="SSF50331">
    <property type="entry name" value="MOP-like"/>
    <property type="match status" value="1"/>
</dbReference>
<dbReference type="AlphaFoldDB" id="X1QGS7"/>
<keyword evidence="1" id="KW-0813">Transport</keyword>
<comment type="caution">
    <text evidence="8">The sequence shown here is derived from an EMBL/GenBank/DDBJ whole genome shotgun (WGS) entry which is preliminary data.</text>
</comment>
<evidence type="ECO:0000256" key="3">
    <source>
        <dbReference type="ARBA" id="ARBA00022519"/>
    </source>
</evidence>
<dbReference type="PANTHER" id="PTHR42781">
    <property type="entry name" value="SPERMIDINE/PUTRESCINE IMPORT ATP-BINDING PROTEIN POTA"/>
    <property type="match status" value="1"/>
</dbReference>
<evidence type="ECO:0000259" key="7">
    <source>
        <dbReference type="Pfam" id="PF08402"/>
    </source>
</evidence>
<dbReference type="EMBL" id="BARV01036444">
    <property type="protein sequence ID" value="GAI54006.1"/>
    <property type="molecule type" value="Genomic_DNA"/>
</dbReference>